<dbReference type="AlphaFoldDB" id="A0A0V1I354"/>
<comment type="caution">
    <text evidence="2">The sequence shown here is derived from an EMBL/GenBank/DDBJ whole genome shotgun (WGS) entry which is preliminary data.</text>
</comment>
<evidence type="ECO:0000313" key="3">
    <source>
        <dbReference type="Proteomes" id="UP000055024"/>
    </source>
</evidence>
<protein>
    <submittedName>
        <fullName evidence="2">Uncharacterized protein</fullName>
    </submittedName>
</protein>
<reference evidence="2 3" key="1">
    <citation type="submission" date="2015-01" db="EMBL/GenBank/DDBJ databases">
        <title>Evolution of Trichinella species and genotypes.</title>
        <authorList>
            <person name="Korhonen P.K."/>
            <person name="Edoardo P."/>
            <person name="Giuseppe L.R."/>
            <person name="Gasser R.B."/>
        </authorList>
    </citation>
    <scope>NUCLEOTIDE SEQUENCE [LARGE SCALE GENOMIC DNA]</scope>
    <source>
        <strain evidence="2">ISS1029</strain>
    </source>
</reference>
<name>A0A0V1I354_9BILA</name>
<feature type="non-terminal residue" evidence="2">
    <location>
        <position position="48"/>
    </location>
</feature>
<evidence type="ECO:0000313" key="1">
    <source>
        <dbReference type="EMBL" id="KRZ16161.1"/>
    </source>
</evidence>
<keyword evidence="3" id="KW-1185">Reference proteome</keyword>
<dbReference type="EMBL" id="JYDP01000007">
    <property type="protein sequence ID" value="KRZ17336.1"/>
    <property type="molecule type" value="Genomic_DNA"/>
</dbReference>
<organism evidence="2 3">
    <name type="scientific">Trichinella zimbabwensis</name>
    <dbReference type="NCBI Taxonomy" id="268475"/>
    <lineage>
        <taxon>Eukaryota</taxon>
        <taxon>Metazoa</taxon>
        <taxon>Ecdysozoa</taxon>
        <taxon>Nematoda</taxon>
        <taxon>Enoplea</taxon>
        <taxon>Dorylaimia</taxon>
        <taxon>Trichinellida</taxon>
        <taxon>Trichinellidae</taxon>
        <taxon>Trichinella</taxon>
    </lineage>
</organism>
<proteinExistence type="predicted"/>
<dbReference type="Proteomes" id="UP000055024">
    <property type="component" value="Unassembled WGS sequence"/>
</dbReference>
<gene>
    <name evidence="1" type="ORF">T11_3490</name>
    <name evidence="2" type="ORF">T11_7285</name>
</gene>
<sequence>LLKYYCFKNCYKRSTQAQYFLDAYRVLKTIKHKVTVYFDCSGLTTVTY</sequence>
<accession>A0A0V1I354</accession>
<evidence type="ECO:0000313" key="2">
    <source>
        <dbReference type="EMBL" id="KRZ17336.1"/>
    </source>
</evidence>
<dbReference type="EMBL" id="JYDP01000013">
    <property type="protein sequence ID" value="KRZ16161.1"/>
    <property type="molecule type" value="Genomic_DNA"/>
</dbReference>
<feature type="non-terminal residue" evidence="2">
    <location>
        <position position="1"/>
    </location>
</feature>